<gene>
    <name evidence="2" type="ORF">JOC86_001498</name>
</gene>
<evidence type="ECO:0000313" key="3">
    <source>
        <dbReference type="Proteomes" id="UP001646157"/>
    </source>
</evidence>
<dbReference type="Proteomes" id="UP001646157">
    <property type="component" value="Unassembled WGS sequence"/>
</dbReference>
<protein>
    <recommendedName>
        <fullName evidence="4">DUF2953 domain-containing protein</fullName>
    </recommendedName>
</protein>
<organism evidence="2 3">
    <name type="scientific">Rossellomorea pakistanensis</name>
    <dbReference type="NCBI Taxonomy" id="992288"/>
    <lineage>
        <taxon>Bacteria</taxon>
        <taxon>Bacillati</taxon>
        <taxon>Bacillota</taxon>
        <taxon>Bacilli</taxon>
        <taxon>Bacillales</taxon>
        <taxon>Bacillaceae</taxon>
        <taxon>Rossellomorea</taxon>
    </lineage>
</organism>
<proteinExistence type="predicted"/>
<keyword evidence="3" id="KW-1185">Reference proteome</keyword>
<evidence type="ECO:0000256" key="1">
    <source>
        <dbReference type="SAM" id="Phobius"/>
    </source>
</evidence>
<evidence type="ECO:0000313" key="2">
    <source>
        <dbReference type="EMBL" id="MBM7584961.1"/>
    </source>
</evidence>
<reference evidence="2 3" key="1">
    <citation type="submission" date="2021-01" db="EMBL/GenBank/DDBJ databases">
        <title>Genomic Encyclopedia of Type Strains, Phase IV (KMG-IV): sequencing the most valuable type-strain genomes for metagenomic binning, comparative biology and taxonomic classification.</title>
        <authorList>
            <person name="Goeker M."/>
        </authorList>
    </citation>
    <scope>NUCLEOTIDE SEQUENCE [LARGE SCALE GENOMIC DNA]</scope>
    <source>
        <strain evidence="2 3">DSM 24834</strain>
    </source>
</reference>
<keyword evidence="1" id="KW-0472">Membrane</keyword>
<accession>A0ABS2NAS9</accession>
<comment type="caution">
    <text evidence="2">The sequence shown here is derived from an EMBL/GenBank/DDBJ whole genome shotgun (WGS) entry which is preliminary data.</text>
</comment>
<dbReference type="EMBL" id="JAFBDZ010000001">
    <property type="protein sequence ID" value="MBM7584961.1"/>
    <property type="molecule type" value="Genomic_DNA"/>
</dbReference>
<dbReference type="Pfam" id="PF11167">
    <property type="entry name" value="DUF2953"/>
    <property type="match status" value="1"/>
</dbReference>
<name>A0ABS2NAS9_9BACI</name>
<dbReference type="RefSeq" id="WP_205169561.1">
    <property type="nucleotide sequence ID" value="NZ_JAFBDZ010000001.1"/>
</dbReference>
<keyword evidence="1" id="KW-1133">Transmembrane helix</keyword>
<feature type="transmembrane region" description="Helical" evidence="1">
    <location>
        <begin position="6"/>
        <end position="24"/>
    </location>
</feature>
<dbReference type="InterPro" id="IPR021338">
    <property type="entry name" value="DUF2953"/>
</dbReference>
<sequence length="235" mass="26830">MSWWILVPLILASILLILLFFIIITKLTISISLYHGNDNDRFVIKFRAWFGLIRYTIDVPLIKLDDDGPNIVVKEETKRGSENKGKKKEATKKITPSFIFDSISDTKTFLEHVVSFHKIIRKFFKRVKIDHVNWRTLVGVGDAANTGTLIGLLWSAKSGIITVVSKLMRLQTMPSIMVTPDFQRAIIQTEFSCMIQFRVGHAILAGIKIIQFWKGGRAKFKTKPLSMFSNEEQSV</sequence>
<keyword evidence="1" id="KW-0812">Transmembrane</keyword>
<evidence type="ECO:0008006" key="4">
    <source>
        <dbReference type="Google" id="ProtNLM"/>
    </source>
</evidence>